<reference evidence="1" key="1">
    <citation type="submission" date="2014-11" db="EMBL/GenBank/DDBJ databases">
        <authorList>
            <person name="Amaro Gonzalez C."/>
        </authorList>
    </citation>
    <scope>NUCLEOTIDE SEQUENCE</scope>
</reference>
<accession>A0A0E9Q3W0</accession>
<evidence type="ECO:0000313" key="1">
    <source>
        <dbReference type="EMBL" id="JAH11581.1"/>
    </source>
</evidence>
<dbReference type="EMBL" id="GBXM01096996">
    <property type="protein sequence ID" value="JAH11581.1"/>
    <property type="molecule type" value="Transcribed_RNA"/>
</dbReference>
<name>A0A0E9Q3W0_ANGAN</name>
<protein>
    <submittedName>
        <fullName evidence="1">Uncharacterized protein</fullName>
    </submittedName>
</protein>
<sequence length="69" mass="8246">MFHRGAVWWLEVGEGRQFHRVKFYRKKLGYSTYQCKLGHRDYLIRSSNNFTRKVEKTVGKKSCSTLEAM</sequence>
<reference evidence="1" key="2">
    <citation type="journal article" date="2015" name="Fish Shellfish Immunol.">
        <title>Early steps in the European eel (Anguilla anguilla)-Vibrio vulnificus interaction in the gills: Role of the RtxA13 toxin.</title>
        <authorList>
            <person name="Callol A."/>
            <person name="Pajuelo D."/>
            <person name="Ebbesson L."/>
            <person name="Teles M."/>
            <person name="MacKenzie S."/>
            <person name="Amaro C."/>
        </authorList>
    </citation>
    <scope>NUCLEOTIDE SEQUENCE</scope>
</reference>
<organism evidence="1">
    <name type="scientific">Anguilla anguilla</name>
    <name type="common">European freshwater eel</name>
    <name type="synonym">Muraena anguilla</name>
    <dbReference type="NCBI Taxonomy" id="7936"/>
    <lineage>
        <taxon>Eukaryota</taxon>
        <taxon>Metazoa</taxon>
        <taxon>Chordata</taxon>
        <taxon>Craniata</taxon>
        <taxon>Vertebrata</taxon>
        <taxon>Euteleostomi</taxon>
        <taxon>Actinopterygii</taxon>
        <taxon>Neopterygii</taxon>
        <taxon>Teleostei</taxon>
        <taxon>Anguilliformes</taxon>
        <taxon>Anguillidae</taxon>
        <taxon>Anguilla</taxon>
    </lineage>
</organism>
<proteinExistence type="predicted"/>
<dbReference type="AlphaFoldDB" id="A0A0E9Q3W0"/>